<dbReference type="SUPFAM" id="SSF47384">
    <property type="entry name" value="Homodimeric domain of signal transducing histidine kinase"/>
    <property type="match status" value="1"/>
</dbReference>
<accession>A0ABY4RIR9</accession>
<dbReference type="InterPro" id="IPR050351">
    <property type="entry name" value="BphY/WalK/GraS-like"/>
</dbReference>
<evidence type="ECO:0000256" key="2">
    <source>
        <dbReference type="ARBA" id="ARBA00004651"/>
    </source>
</evidence>
<keyword evidence="6 15" id="KW-0808">Transferase</keyword>
<dbReference type="PRINTS" id="PR00344">
    <property type="entry name" value="BCTRLSENSOR"/>
</dbReference>
<evidence type="ECO:0000256" key="10">
    <source>
        <dbReference type="ARBA" id="ARBA00023012"/>
    </source>
</evidence>
<dbReference type="PANTHER" id="PTHR45453">
    <property type="entry name" value="PHOSPHATE REGULON SENSOR PROTEIN PHOR"/>
    <property type="match status" value="1"/>
</dbReference>
<dbReference type="CDD" id="cd06225">
    <property type="entry name" value="HAMP"/>
    <property type="match status" value="1"/>
</dbReference>
<keyword evidence="8 15" id="KW-0418">Kinase</keyword>
<dbReference type="CDD" id="cd00075">
    <property type="entry name" value="HATPase"/>
    <property type="match status" value="1"/>
</dbReference>
<reference evidence="15" key="1">
    <citation type="submission" date="2018-02" db="EMBL/GenBank/DDBJ databases">
        <authorList>
            <person name="Kim S.-K."/>
            <person name="Jung H.-I."/>
            <person name="Lee S.-W."/>
        </authorList>
    </citation>
    <scope>NUCLEOTIDE SEQUENCE</scope>
    <source>
        <strain evidence="15">SK3146</strain>
    </source>
</reference>
<keyword evidence="12" id="KW-1133">Transmembrane helix</keyword>
<evidence type="ECO:0000256" key="1">
    <source>
        <dbReference type="ARBA" id="ARBA00000085"/>
    </source>
</evidence>
<dbReference type="PROSITE" id="PS50109">
    <property type="entry name" value="HIS_KIN"/>
    <property type="match status" value="1"/>
</dbReference>
<organism evidence="15 16">
    <name type="scientific">Paenibacillus konkukensis</name>
    <dbReference type="NCBI Taxonomy" id="2020716"/>
    <lineage>
        <taxon>Bacteria</taxon>
        <taxon>Bacillati</taxon>
        <taxon>Bacillota</taxon>
        <taxon>Bacilli</taxon>
        <taxon>Bacillales</taxon>
        <taxon>Paenibacillaceae</taxon>
        <taxon>Paenibacillus</taxon>
    </lineage>
</organism>
<name>A0ABY4RIR9_9BACL</name>
<keyword evidence="9" id="KW-0067">ATP-binding</keyword>
<dbReference type="InterPro" id="IPR036097">
    <property type="entry name" value="HisK_dim/P_sf"/>
</dbReference>
<dbReference type="PROSITE" id="PS50885">
    <property type="entry name" value="HAMP"/>
    <property type="match status" value="1"/>
</dbReference>
<keyword evidence="11 12" id="KW-0472">Membrane</keyword>
<dbReference type="Pfam" id="PF02518">
    <property type="entry name" value="HATPase_c"/>
    <property type="match status" value="1"/>
</dbReference>
<keyword evidence="4" id="KW-1003">Cell membrane</keyword>
<evidence type="ECO:0000256" key="3">
    <source>
        <dbReference type="ARBA" id="ARBA00012438"/>
    </source>
</evidence>
<feature type="domain" description="Histidine kinase" evidence="13">
    <location>
        <begin position="274"/>
        <end position="489"/>
    </location>
</feature>
<dbReference type="RefSeq" id="WP_249864192.1">
    <property type="nucleotide sequence ID" value="NZ_CP027059.1"/>
</dbReference>
<feature type="transmembrane region" description="Helical" evidence="12">
    <location>
        <begin position="183"/>
        <end position="205"/>
    </location>
</feature>
<proteinExistence type="predicted"/>
<evidence type="ECO:0000256" key="8">
    <source>
        <dbReference type="ARBA" id="ARBA00022777"/>
    </source>
</evidence>
<dbReference type="PANTHER" id="PTHR45453:SF1">
    <property type="entry name" value="PHOSPHATE REGULON SENSOR PROTEIN PHOR"/>
    <property type="match status" value="1"/>
</dbReference>
<dbReference type="SMART" id="SM00388">
    <property type="entry name" value="HisKA"/>
    <property type="match status" value="1"/>
</dbReference>
<dbReference type="InterPro" id="IPR003661">
    <property type="entry name" value="HisK_dim/P_dom"/>
</dbReference>
<keyword evidence="7" id="KW-0547">Nucleotide-binding</keyword>
<keyword evidence="5" id="KW-0597">Phosphoprotein</keyword>
<dbReference type="Gene3D" id="1.10.287.130">
    <property type="match status" value="1"/>
</dbReference>
<reference evidence="15" key="2">
    <citation type="journal article" date="2021" name="J Anim Sci Technol">
        <title>Complete genome sequence of Paenibacillus konkukensis sp. nov. SK3146 as a potential probiotic strain.</title>
        <authorList>
            <person name="Jung H.I."/>
            <person name="Park S."/>
            <person name="Niu K.M."/>
            <person name="Lee S.W."/>
            <person name="Kothari D."/>
            <person name="Yi K.J."/>
            <person name="Kim S.K."/>
        </authorList>
    </citation>
    <scope>NUCLEOTIDE SEQUENCE</scope>
    <source>
        <strain evidence="15">SK3146</strain>
    </source>
</reference>
<dbReference type="InterPro" id="IPR005467">
    <property type="entry name" value="His_kinase_dom"/>
</dbReference>
<dbReference type="InterPro" id="IPR004358">
    <property type="entry name" value="Sig_transdc_His_kin-like_C"/>
</dbReference>
<dbReference type="SMART" id="SM00387">
    <property type="entry name" value="HATPase_c"/>
    <property type="match status" value="1"/>
</dbReference>
<dbReference type="SUPFAM" id="SSF158472">
    <property type="entry name" value="HAMP domain-like"/>
    <property type="match status" value="1"/>
</dbReference>
<evidence type="ECO:0000256" key="7">
    <source>
        <dbReference type="ARBA" id="ARBA00022741"/>
    </source>
</evidence>
<dbReference type="SUPFAM" id="SSF55874">
    <property type="entry name" value="ATPase domain of HSP90 chaperone/DNA topoisomerase II/histidine kinase"/>
    <property type="match status" value="1"/>
</dbReference>
<evidence type="ECO:0000313" key="15">
    <source>
        <dbReference type="EMBL" id="UQZ82005.1"/>
    </source>
</evidence>
<dbReference type="EMBL" id="CP027059">
    <property type="protein sequence ID" value="UQZ82005.1"/>
    <property type="molecule type" value="Genomic_DNA"/>
</dbReference>
<keyword evidence="10" id="KW-0902">Two-component regulatory system</keyword>
<evidence type="ECO:0000256" key="5">
    <source>
        <dbReference type="ARBA" id="ARBA00022553"/>
    </source>
</evidence>
<comment type="subcellular location">
    <subcellularLocation>
        <location evidence="2">Cell membrane</location>
        <topology evidence="2">Multi-pass membrane protein</topology>
    </subcellularLocation>
</comment>
<dbReference type="EC" id="2.7.13.3" evidence="3"/>
<keyword evidence="16" id="KW-1185">Reference proteome</keyword>
<keyword evidence="12" id="KW-0812">Transmembrane</keyword>
<dbReference type="SMART" id="SM00304">
    <property type="entry name" value="HAMP"/>
    <property type="match status" value="1"/>
</dbReference>
<dbReference type="Gene3D" id="3.30.565.10">
    <property type="entry name" value="Histidine kinase-like ATPase, C-terminal domain"/>
    <property type="match status" value="1"/>
</dbReference>
<feature type="domain" description="HAMP" evidence="14">
    <location>
        <begin position="206"/>
        <end position="259"/>
    </location>
</feature>
<dbReference type="CDD" id="cd00082">
    <property type="entry name" value="HisKA"/>
    <property type="match status" value="1"/>
</dbReference>
<dbReference type="InterPro" id="IPR003660">
    <property type="entry name" value="HAMP_dom"/>
</dbReference>
<evidence type="ECO:0000313" key="16">
    <source>
        <dbReference type="Proteomes" id="UP001057134"/>
    </source>
</evidence>
<dbReference type="Pfam" id="PF00512">
    <property type="entry name" value="HisKA"/>
    <property type="match status" value="1"/>
</dbReference>
<evidence type="ECO:0000256" key="11">
    <source>
        <dbReference type="ARBA" id="ARBA00023136"/>
    </source>
</evidence>
<gene>
    <name evidence="15" type="primary">tcrY_2</name>
    <name evidence="15" type="ORF">SK3146_01162</name>
</gene>
<dbReference type="Pfam" id="PF00672">
    <property type="entry name" value="HAMP"/>
    <property type="match status" value="1"/>
</dbReference>
<evidence type="ECO:0000256" key="6">
    <source>
        <dbReference type="ARBA" id="ARBA00022679"/>
    </source>
</evidence>
<dbReference type="Proteomes" id="UP001057134">
    <property type="component" value="Chromosome"/>
</dbReference>
<comment type="catalytic activity">
    <reaction evidence="1">
        <text>ATP + protein L-histidine = ADP + protein N-phospho-L-histidine.</text>
        <dbReference type="EC" id="2.7.13.3"/>
    </reaction>
</comment>
<evidence type="ECO:0000256" key="4">
    <source>
        <dbReference type="ARBA" id="ARBA00022475"/>
    </source>
</evidence>
<protein>
    <recommendedName>
        <fullName evidence="3">histidine kinase</fullName>
        <ecNumber evidence="3">2.7.13.3</ecNumber>
    </recommendedName>
</protein>
<feature type="transmembrane region" description="Helical" evidence="12">
    <location>
        <begin position="22"/>
        <end position="44"/>
    </location>
</feature>
<dbReference type="InterPro" id="IPR003594">
    <property type="entry name" value="HATPase_dom"/>
</dbReference>
<sequence>MKQKAIGSITRFIAPRSLRYQLLSRSLLILACLLLLIGFFQYLYMKQFIYKNKAESIHSQIMSIPREAWPMMGGNNNQGARRDPPMRLMFFSPDSSVAFIDTEGKYTLIVEPPDSGASVQLSQEEYENALQGKPDFRYLIVKGDDGVEQLVVLQQINSRGKTTGLVQVSSWTAPMKEVLLGQLLTFIALATIALVFGLFTFLPVLKRTLVPLSKMVGTVERIDAGNLDERLPERQNQLEIDKLSLSFNHMLERLEASFEAEKEAKERMRRFIADASHELRTPLTSIHGFLEILLRGAASQPDQLHKALSSMYSESERINKLVQDLLMLARLDRSPTVQLEEGELDLVIQSMEPQLRLLAGERSVGFKLEPHMTCMFDQDKMKQVVLNLFHNAVQHTNPATGHIDVELGRVRGGVELTVRDNGSGIPEEHLPHLFDRFYRIDTSRARRYGGAGLGLSITKTIAEIHGGTIDVESEVGRGSAFRIWIPEHYEGQEEERAKEPEDGRA</sequence>
<evidence type="ECO:0000259" key="13">
    <source>
        <dbReference type="PROSITE" id="PS50109"/>
    </source>
</evidence>
<evidence type="ECO:0000256" key="12">
    <source>
        <dbReference type="SAM" id="Phobius"/>
    </source>
</evidence>
<dbReference type="GO" id="GO:0004673">
    <property type="term" value="F:protein histidine kinase activity"/>
    <property type="evidence" value="ECO:0007669"/>
    <property type="project" value="UniProtKB-EC"/>
</dbReference>
<dbReference type="Gene3D" id="6.10.340.10">
    <property type="match status" value="1"/>
</dbReference>
<evidence type="ECO:0000259" key="14">
    <source>
        <dbReference type="PROSITE" id="PS50885"/>
    </source>
</evidence>
<evidence type="ECO:0000256" key="9">
    <source>
        <dbReference type="ARBA" id="ARBA00022840"/>
    </source>
</evidence>
<dbReference type="InterPro" id="IPR036890">
    <property type="entry name" value="HATPase_C_sf"/>
</dbReference>